<gene>
    <name evidence="2" type="ORF">BcellWH2_03551</name>
    <name evidence="3" type="ORF">RO785_22700</name>
</gene>
<dbReference type="PANTHER" id="PTHR46333:SF2">
    <property type="entry name" value="CYTOKINESIS PROTEIN 3"/>
    <property type="match status" value="1"/>
</dbReference>
<dbReference type="SUPFAM" id="SSF54001">
    <property type="entry name" value="Cysteine proteinases"/>
    <property type="match status" value="1"/>
</dbReference>
<evidence type="ECO:0000313" key="4">
    <source>
        <dbReference type="Proteomes" id="UP000061809"/>
    </source>
</evidence>
<dbReference type="RefSeq" id="WP_022209266.1">
    <property type="nucleotide sequence ID" value="NZ_CABMLT010000024.1"/>
</dbReference>
<sequence length="420" mass="48505">MTSMFRQSTNRLTVWLFALCLLFPFSKLSSAWRNTATQDKAFSISAVSKASSDSIMPERLTFPDSVALAAPEAAGRSVSSLVAYLKQHLSTDDQLARAIYTWVSRNIKYNVYITYTSRNEEADETKEIQKILSERKGICQDYALLFKALVKEAGMDAYVIDGYNRRDGALLPDPHEWCAAKVSGKWYMFDPTWGAGFVENYQFIPSPNHRFCKLLPDTLLKTHMPFDPMFQFRERPLSYEEFDTGVVDEQRSVPVFYWADTLALYARQDTLERLVSVRQRMLSNGRSNDLVYYMLELTSNNIRIAGYQKILNAYNMAMDLQGKATDAINEFVRYRNKAFEPLKPDAEIQAMVDVPEELINRADSAINSIRTAPERYREPILKLRDQIMEVATTVYKHKLFLRQYFKLPAKQRKGMFKQTK</sequence>
<dbReference type="GO" id="GO:0005737">
    <property type="term" value="C:cytoplasm"/>
    <property type="evidence" value="ECO:0007669"/>
    <property type="project" value="TreeGrafter"/>
</dbReference>
<evidence type="ECO:0000259" key="1">
    <source>
        <dbReference type="SMART" id="SM00460"/>
    </source>
</evidence>
<dbReference type="SMART" id="SM00460">
    <property type="entry name" value="TGc"/>
    <property type="match status" value="1"/>
</dbReference>
<evidence type="ECO:0000313" key="3">
    <source>
        <dbReference type="EMBL" id="MDT4513785.1"/>
    </source>
</evidence>
<name>A0A0P0GEU7_9BACE</name>
<feature type="domain" description="Transglutaminase-like" evidence="1">
    <location>
        <begin position="131"/>
        <end position="193"/>
    </location>
</feature>
<dbReference type="EMBL" id="JAVSNH010000002">
    <property type="protein sequence ID" value="MDT4513785.1"/>
    <property type="molecule type" value="Genomic_DNA"/>
</dbReference>
<dbReference type="PANTHER" id="PTHR46333">
    <property type="entry name" value="CYTOKINESIS PROTEIN 3"/>
    <property type="match status" value="1"/>
</dbReference>
<dbReference type="Pfam" id="PF01841">
    <property type="entry name" value="Transglut_core"/>
    <property type="match status" value="1"/>
</dbReference>
<dbReference type="KEGG" id="bcel:BcellWH2_03551"/>
<dbReference type="InterPro" id="IPR038765">
    <property type="entry name" value="Papain-like_cys_pep_sf"/>
</dbReference>
<proteinExistence type="predicted"/>
<dbReference type="AlphaFoldDB" id="A0A0P0GEU7"/>
<dbReference type="InterPro" id="IPR052557">
    <property type="entry name" value="CAP/Cytokinesis_protein"/>
</dbReference>
<dbReference type="InterPro" id="IPR002931">
    <property type="entry name" value="Transglutaminase-like"/>
</dbReference>
<reference evidence="3" key="2">
    <citation type="submission" date="2023-08" db="EMBL/GenBank/DDBJ databases">
        <title>Reintroducing virulent viruses to syntetic microbiomes.</title>
        <authorList>
            <person name="Wilde J."/>
            <person name="Boyes R."/>
            <person name="Robinson A.V."/>
            <person name="Daisley B.A."/>
            <person name="Allen-Vercoe E."/>
        </authorList>
    </citation>
    <scope>NUCLEOTIDE SEQUENCE</scope>
    <source>
        <strain evidence="3">225I_12FAA</strain>
    </source>
</reference>
<dbReference type="Proteomes" id="UP001266995">
    <property type="component" value="Unassembled WGS sequence"/>
</dbReference>
<dbReference type="Proteomes" id="UP000061809">
    <property type="component" value="Chromosome"/>
</dbReference>
<evidence type="ECO:0000313" key="2">
    <source>
        <dbReference type="EMBL" id="ALJ60774.1"/>
    </source>
</evidence>
<dbReference type="PATRIC" id="fig|246787.4.peg.3663"/>
<organism evidence="2 4">
    <name type="scientific">Bacteroides cellulosilyticus</name>
    <dbReference type="NCBI Taxonomy" id="246787"/>
    <lineage>
        <taxon>Bacteria</taxon>
        <taxon>Pseudomonadati</taxon>
        <taxon>Bacteroidota</taxon>
        <taxon>Bacteroidia</taxon>
        <taxon>Bacteroidales</taxon>
        <taxon>Bacteroidaceae</taxon>
        <taxon>Bacteroides</taxon>
    </lineage>
</organism>
<reference evidence="2 4" key="1">
    <citation type="journal article" date="2015" name="Science">
        <title>Genetic determinants of in vivo fitness and diet responsiveness in multiple human gut Bacteroides.</title>
        <authorList>
            <person name="Wu M."/>
            <person name="McNulty N.P."/>
            <person name="Rodionov D.A."/>
            <person name="Khoroshkin M.S."/>
            <person name="Griffin N.W."/>
            <person name="Cheng J."/>
            <person name="Latreille P."/>
            <person name="Kerstetter R.A."/>
            <person name="Terrapon N."/>
            <person name="Henrissat B."/>
            <person name="Osterman A.L."/>
            <person name="Gordon J.I."/>
        </authorList>
    </citation>
    <scope>NUCLEOTIDE SEQUENCE [LARGE SCALE GENOMIC DNA]</scope>
    <source>
        <strain evidence="2 4">WH2</strain>
    </source>
</reference>
<dbReference type="Gene3D" id="3.10.620.30">
    <property type="match status" value="1"/>
</dbReference>
<protein>
    <submittedName>
        <fullName evidence="3">Transglutaminase domain-containing protein</fullName>
    </submittedName>
    <submittedName>
        <fullName evidence="2">Transglutaminase-like superfamily protein</fullName>
    </submittedName>
</protein>
<dbReference type="EMBL" id="CP012801">
    <property type="protein sequence ID" value="ALJ60774.1"/>
    <property type="molecule type" value="Genomic_DNA"/>
</dbReference>
<accession>A0A0P0GEU7</accession>